<evidence type="ECO:0000256" key="3">
    <source>
        <dbReference type="ARBA" id="ARBA00009759"/>
    </source>
</evidence>
<evidence type="ECO:0000256" key="5">
    <source>
        <dbReference type="ARBA" id="ARBA00022801"/>
    </source>
</evidence>
<sequence>MKSVDELLDIARRAVGLGYDTLLNMAPGEVRHKSDRDTVTEVDLKIETDVRDFLSRVTPEAAFLGEEQGGQVDLNGDQDVWTLDPVDGTSNFAHGVPLCGVSLALIRNGRPIVGAIVAPFLGLRYHAAHERGAFCNDRQIQVSKTTELSEAIVSIGDYAVGPSAATKNARRIQLTTSLAENVERVRMFGSAALDLAWVAEGRTDATIILSNKPWDTAAGVLLAREAGAFVIDAGNTPHSITSTETIAVTPGVADSLLELVPRT</sequence>
<evidence type="ECO:0000256" key="4">
    <source>
        <dbReference type="ARBA" id="ARBA00022723"/>
    </source>
</evidence>
<feature type="binding site" evidence="7">
    <location>
        <position position="84"/>
    </location>
    <ligand>
        <name>Mg(2+)</name>
        <dbReference type="ChEBI" id="CHEBI:18420"/>
        <label>1</label>
        <note>catalytic</note>
    </ligand>
</feature>
<evidence type="ECO:0000256" key="1">
    <source>
        <dbReference type="ARBA" id="ARBA00001033"/>
    </source>
</evidence>
<evidence type="ECO:0000313" key="9">
    <source>
        <dbReference type="EMBL" id="RZS43425.1"/>
    </source>
</evidence>
<dbReference type="EC" id="3.1.3.25" evidence="8"/>
<comment type="catalytic activity">
    <reaction evidence="1 8">
        <text>a myo-inositol phosphate + H2O = myo-inositol + phosphate</text>
        <dbReference type="Rhea" id="RHEA:24056"/>
        <dbReference type="ChEBI" id="CHEBI:15377"/>
        <dbReference type="ChEBI" id="CHEBI:17268"/>
        <dbReference type="ChEBI" id="CHEBI:43474"/>
        <dbReference type="ChEBI" id="CHEBI:84139"/>
        <dbReference type="EC" id="3.1.3.25"/>
    </reaction>
</comment>
<dbReference type="Gene3D" id="3.30.540.10">
    <property type="entry name" value="Fructose-1,6-Bisphosphatase, subunit A, domain 1"/>
    <property type="match status" value="1"/>
</dbReference>
<evidence type="ECO:0000256" key="8">
    <source>
        <dbReference type="RuleBase" id="RU364068"/>
    </source>
</evidence>
<dbReference type="InterPro" id="IPR020550">
    <property type="entry name" value="Inositol_monophosphatase_CS"/>
</dbReference>
<dbReference type="AlphaFoldDB" id="A0A4Q7L2I5"/>
<evidence type="ECO:0000313" key="10">
    <source>
        <dbReference type="Proteomes" id="UP000294257"/>
    </source>
</evidence>
<dbReference type="PANTHER" id="PTHR20854">
    <property type="entry name" value="INOSITOL MONOPHOSPHATASE"/>
    <property type="match status" value="1"/>
</dbReference>
<dbReference type="GO" id="GO:0046854">
    <property type="term" value="P:phosphatidylinositol phosphate biosynthetic process"/>
    <property type="evidence" value="ECO:0007669"/>
    <property type="project" value="InterPro"/>
</dbReference>
<dbReference type="GO" id="GO:0008934">
    <property type="term" value="F:inositol monophosphate 1-phosphatase activity"/>
    <property type="evidence" value="ECO:0007669"/>
    <property type="project" value="InterPro"/>
</dbReference>
<gene>
    <name evidence="9" type="ORF">EV193_102404</name>
</gene>
<comment type="similarity">
    <text evidence="3 8">Belongs to the inositol monophosphatase superfamily.</text>
</comment>
<keyword evidence="5 8" id="KW-0378">Hydrolase</keyword>
<comment type="cofactor">
    <cofactor evidence="2 7 8">
        <name>Mg(2+)</name>
        <dbReference type="ChEBI" id="CHEBI:18420"/>
    </cofactor>
</comment>
<evidence type="ECO:0000256" key="7">
    <source>
        <dbReference type="PIRSR" id="PIRSR600760-2"/>
    </source>
</evidence>
<dbReference type="RefSeq" id="WP_130343270.1">
    <property type="nucleotide sequence ID" value="NZ_SGWQ01000002.1"/>
</dbReference>
<dbReference type="InterPro" id="IPR020583">
    <property type="entry name" value="Inositol_monoP_metal-BS"/>
</dbReference>
<accession>A0A4Q7L2I5</accession>
<dbReference type="Pfam" id="PF00459">
    <property type="entry name" value="Inositol_P"/>
    <property type="match status" value="1"/>
</dbReference>
<dbReference type="Proteomes" id="UP000294257">
    <property type="component" value="Unassembled WGS sequence"/>
</dbReference>
<dbReference type="CDD" id="cd01639">
    <property type="entry name" value="IMPase"/>
    <property type="match status" value="1"/>
</dbReference>
<dbReference type="GO" id="GO:0007165">
    <property type="term" value="P:signal transduction"/>
    <property type="evidence" value="ECO:0007669"/>
    <property type="project" value="TreeGrafter"/>
</dbReference>
<dbReference type="InterPro" id="IPR000760">
    <property type="entry name" value="Inositol_monophosphatase-like"/>
</dbReference>
<dbReference type="OrthoDB" id="9772456at2"/>
<keyword evidence="4 7" id="KW-0479">Metal-binding</keyword>
<evidence type="ECO:0000256" key="6">
    <source>
        <dbReference type="ARBA" id="ARBA00022842"/>
    </source>
</evidence>
<keyword evidence="6 7" id="KW-0460">Magnesium</keyword>
<dbReference type="PROSITE" id="PS00630">
    <property type="entry name" value="IMP_2"/>
    <property type="match status" value="1"/>
</dbReference>
<dbReference type="GO" id="GO:0006020">
    <property type="term" value="P:inositol metabolic process"/>
    <property type="evidence" value="ECO:0007669"/>
    <property type="project" value="TreeGrafter"/>
</dbReference>
<dbReference type="PROSITE" id="PS00629">
    <property type="entry name" value="IMP_1"/>
    <property type="match status" value="1"/>
</dbReference>
<proteinExistence type="inferred from homology"/>
<dbReference type="InterPro" id="IPR033942">
    <property type="entry name" value="IMPase"/>
</dbReference>
<organism evidence="9 10">
    <name type="scientific">Herbihabitans rhizosphaerae</name>
    <dbReference type="NCBI Taxonomy" id="1872711"/>
    <lineage>
        <taxon>Bacteria</taxon>
        <taxon>Bacillati</taxon>
        <taxon>Actinomycetota</taxon>
        <taxon>Actinomycetes</taxon>
        <taxon>Pseudonocardiales</taxon>
        <taxon>Pseudonocardiaceae</taxon>
        <taxon>Herbihabitans</taxon>
    </lineage>
</organism>
<protein>
    <recommendedName>
        <fullName evidence="8">Inositol-1-monophosphatase</fullName>
        <ecNumber evidence="8">3.1.3.25</ecNumber>
    </recommendedName>
</protein>
<dbReference type="Gene3D" id="3.40.190.80">
    <property type="match status" value="1"/>
</dbReference>
<reference evidence="9 10" key="1">
    <citation type="submission" date="2019-02" db="EMBL/GenBank/DDBJ databases">
        <title>Genomic Encyclopedia of Type Strains, Phase IV (KMG-IV): sequencing the most valuable type-strain genomes for metagenomic binning, comparative biology and taxonomic classification.</title>
        <authorList>
            <person name="Goeker M."/>
        </authorList>
    </citation>
    <scope>NUCLEOTIDE SEQUENCE [LARGE SCALE GENOMIC DNA]</scope>
    <source>
        <strain evidence="9 10">DSM 101727</strain>
    </source>
</reference>
<dbReference type="PRINTS" id="PR00377">
    <property type="entry name" value="IMPHPHTASES"/>
</dbReference>
<dbReference type="GO" id="GO:0046872">
    <property type="term" value="F:metal ion binding"/>
    <property type="evidence" value="ECO:0007669"/>
    <property type="project" value="UniProtKB-KW"/>
</dbReference>
<feature type="binding site" evidence="7">
    <location>
        <position position="66"/>
    </location>
    <ligand>
        <name>Mg(2+)</name>
        <dbReference type="ChEBI" id="CHEBI:18420"/>
        <label>1</label>
        <note>catalytic</note>
    </ligand>
</feature>
<dbReference type="PANTHER" id="PTHR20854:SF4">
    <property type="entry name" value="INOSITOL-1-MONOPHOSPHATASE-RELATED"/>
    <property type="match status" value="1"/>
</dbReference>
<dbReference type="SUPFAM" id="SSF56655">
    <property type="entry name" value="Carbohydrate phosphatase"/>
    <property type="match status" value="1"/>
</dbReference>
<evidence type="ECO:0000256" key="2">
    <source>
        <dbReference type="ARBA" id="ARBA00001946"/>
    </source>
</evidence>
<comment type="caution">
    <text evidence="9">The sequence shown here is derived from an EMBL/GenBank/DDBJ whole genome shotgun (WGS) entry which is preliminary data.</text>
</comment>
<keyword evidence="10" id="KW-1185">Reference proteome</keyword>
<feature type="binding site" evidence="7">
    <location>
        <position position="87"/>
    </location>
    <ligand>
        <name>Mg(2+)</name>
        <dbReference type="ChEBI" id="CHEBI:18420"/>
        <label>1</label>
        <note>catalytic</note>
    </ligand>
</feature>
<feature type="binding site" evidence="7">
    <location>
        <position position="215"/>
    </location>
    <ligand>
        <name>Mg(2+)</name>
        <dbReference type="ChEBI" id="CHEBI:18420"/>
        <label>1</label>
        <note>catalytic</note>
    </ligand>
</feature>
<name>A0A4Q7L2I5_9PSEU</name>
<dbReference type="EMBL" id="SGWQ01000002">
    <property type="protein sequence ID" value="RZS43425.1"/>
    <property type="molecule type" value="Genomic_DNA"/>
</dbReference>